<dbReference type="EMBL" id="CP023284">
    <property type="protein sequence ID" value="ATA53164.1"/>
    <property type="molecule type" value="Genomic_DNA"/>
</dbReference>
<accession>A0A250DFW5</accession>
<sequence>MKNERLKALAEETQKLKERLAQIADEEVQERQKDLLRIVDAFKTALTDHGLHLEEAMALLQSSSSRRGSGRHQPSKAAKKESPVVYKNPEGSEIWRGVGRKPKWVREAEDRGLTLEELKAKS</sequence>
<dbReference type="Proteomes" id="UP000217154">
    <property type="component" value="Chromosome"/>
</dbReference>
<dbReference type="AlphaFoldDB" id="A0A250DFW5"/>
<reference evidence="4 5" key="1">
    <citation type="submission" date="2017-09" db="EMBL/GenBank/DDBJ databases">
        <title>The diverse metabolic capabilities of V. boronicumulans make it an excellent choice for continued studies on novel biodegradation.</title>
        <authorList>
            <person name="Sun S."/>
        </authorList>
    </citation>
    <scope>NUCLEOTIDE SEQUENCE [LARGE SCALE GENOMIC DNA]</scope>
    <source>
        <strain evidence="4 5">J1</strain>
    </source>
</reference>
<evidence type="ECO:0000313" key="5">
    <source>
        <dbReference type="Proteomes" id="UP000217154"/>
    </source>
</evidence>
<gene>
    <name evidence="4" type="ORF">CKY39_08035</name>
</gene>
<feature type="coiled-coil region" evidence="1">
    <location>
        <begin position="3"/>
        <end position="30"/>
    </location>
</feature>
<protein>
    <recommendedName>
        <fullName evidence="3">DNA-binding protein H-NS-like C-terminal domain-containing protein</fullName>
    </recommendedName>
</protein>
<name>A0A250DFW5_9BURK</name>
<evidence type="ECO:0000256" key="1">
    <source>
        <dbReference type="SAM" id="Coils"/>
    </source>
</evidence>
<dbReference type="Gene3D" id="4.10.430.10">
    <property type="entry name" value="Histone-like protein H-NS, C-terminal domain"/>
    <property type="match status" value="1"/>
</dbReference>
<feature type="domain" description="DNA-binding protein H-NS-like C-terminal" evidence="3">
    <location>
        <begin position="76"/>
        <end position="120"/>
    </location>
</feature>
<dbReference type="KEGG" id="vbo:CKY39_08035"/>
<dbReference type="SUPFAM" id="SSF81273">
    <property type="entry name" value="H-NS histone-like proteins"/>
    <property type="match status" value="1"/>
</dbReference>
<dbReference type="Pfam" id="PF00816">
    <property type="entry name" value="Histone_HNS"/>
    <property type="match status" value="1"/>
</dbReference>
<feature type="region of interest" description="Disordered" evidence="2">
    <location>
        <begin position="62"/>
        <end position="85"/>
    </location>
</feature>
<dbReference type="SMART" id="SM00528">
    <property type="entry name" value="HNS"/>
    <property type="match status" value="1"/>
</dbReference>
<dbReference type="InterPro" id="IPR027444">
    <property type="entry name" value="H-NS_C_dom"/>
</dbReference>
<evidence type="ECO:0000313" key="4">
    <source>
        <dbReference type="EMBL" id="ATA53164.1"/>
    </source>
</evidence>
<evidence type="ECO:0000256" key="2">
    <source>
        <dbReference type="SAM" id="MobiDB-lite"/>
    </source>
</evidence>
<dbReference type="InterPro" id="IPR037150">
    <property type="entry name" value="H-NS_C_dom_sf"/>
</dbReference>
<proteinExistence type="predicted"/>
<keyword evidence="1" id="KW-0175">Coiled coil</keyword>
<dbReference type="RefSeq" id="WP_095744040.1">
    <property type="nucleotide sequence ID" value="NZ_CP023284.1"/>
</dbReference>
<evidence type="ECO:0000259" key="3">
    <source>
        <dbReference type="SMART" id="SM00528"/>
    </source>
</evidence>
<dbReference type="GO" id="GO:0003677">
    <property type="term" value="F:DNA binding"/>
    <property type="evidence" value="ECO:0007669"/>
    <property type="project" value="InterPro"/>
</dbReference>
<organism evidence="4 5">
    <name type="scientific">Variovorax boronicumulans</name>
    <dbReference type="NCBI Taxonomy" id="436515"/>
    <lineage>
        <taxon>Bacteria</taxon>
        <taxon>Pseudomonadati</taxon>
        <taxon>Pseudomonadota</taxon>
        <taxon>Betaproteobacteria</taxon>
        <taxon>Burkholderiales</taxon>
        <taxon>Comamonadaceae</taxon>
        <taxon>Variovorax</taxon>
    </lineage>
</organism>